<evidence type="ECO:0000259" key="6">
    <source>
        <dbReference type="PROSITE" id="PS50249"/>
    </source>
</evidence>
<dbReference type="EMBL" id="CP069362">
    <property type="protein sequence ID" value="WGS65202.1"/>
    <property type="molecule type" value="Genomic_DNA"/>
</dbReference>
<dbReference type="RefSeq" id="WP_280999483.1">
    <property type="nucleotide sequence ID" value="NZ_CP069362.1"/>
</dbReference>
<evidence type="ECO:0000256" key="5">
    <source>
        <dbReference type="ARBA" id="ARBA00023049"/>
    </source>
</evidence>
<evidence type="ECO:0000256" key="3">
    <source>
        <dbReference type="ARBA" id="ARBA00022801"/>
    </source>
</evidence>
<dbReference type="PANTHER" id="PTHR30471:SF3">
    <property type="entry name" value="UPF0758 PROTEIN YEES-RELATED"/>
    <property type="match status" value="1"/>
</dbReference>
<evidence type="ECO:0000256" key="2">
    <source>
        <dbReference type="ARBA" id="ARBA00022723"/>
    </source>
</evidence>
<dbReference type="InterPro" id="IPR037518">
    <property type="entry name" value="MPN"/>
</dbReference>
<feature type="domain" description="MPN" evidence="6">
    <location>
        <begin position="78"/>
        <end position="208"/>
    </location>
</feature>
<evidence type="ECO:0000313" key="8">
    <source>
        <dbReference type="Proteomes" id="UP001232493"/>
    </source>
</evidence>
<name>A0ABY8PRF7_9BACT</name>
<accession>A0ABY8PRF7</accession>
<dbReference type="InterPro" id="IPR025657">
    <property type="entry name" value="RadC_JAB"/>
</dbReference>
<sequence>MIKLKEIAEQRNFNNIKFLKLVGEILSLKEINTMDYEVNEYEYQKIIKYIKKLEKENIKQLNDLFKPVISDIKIEIKEEIEPLNLMGNYKKLENLLSQYYKNIDRENMIAISLNQDLDVIGIHNISLGSEDKTVTSASSIFKPLVLTGARHFIIVHNHPLTKYIPSNADYETRDAILISSKILGIDFFDFIIVDGKGKIFSFLKHDIMRLYSRYNFTKKKPILVRNKPELDTNYIYEHLLYI</sequence>
<proteinExistence type="predicted"/>
<keyword evidence="5" id="KW-0482">Metalloprotease</keyword>
<dbReference type="Pfam" id="PF04002">
    <property type="entry name" value="RadC"/>
    <property type="match status" value="1"/>
</dbReference>
<dbReference type="PANTHER" id="PTHR30471">
    <property type="entry name" value="DNA REPAIR PROTEIN RADC"/>
    <property type="match status" value="1"/>
</dbReference>
<keyword evidence="8" id="KW-1185">Reference proteome</keyword>
<gene>
    <name evidence="7" type="ORF">JRV97_01195</name>
</gene>
<keyword evidence="4" id="KW-0862">Zinc</keyword>
<evidence type="ECO:0000256" key="1">
    <source>
        <dbReference type="ARBA" id="ARBA00022670"/>
    </source>
</evidence>
<evidence type="ECO:0000256" key="4">
    <source>
        <dbReference type="ARBA" id="ARBA00022833"/>
    </source>
</evidence>
<dbReference type="Gene3D" id="3.40.140.10">
    <property type="entry name" value="Cytidine Deaminase, domain 2"/>
    <property type="match status" value="1"/>
</dbReference>
<keyword evidence="3" id="KW-0378">Hydrolase</keyword>
<dbReference type="InterPro" id="IPR001405">
    <property type="entry name" value="UPF0758"/>
</dbReference>
<dbReference type="PROSITE" id="PS50249">
    <property type="entry name" value="MPN"/>
    <property type="match status" value="1"/>
</dbReference>
<protein>
    <recommendedName>
        <fullName evidence="6">MPN domain-containing protein</fullName>
    </recommendedName>
</protein>
<keyword evidence="1" id="KW-0645">Protease</keyword>
<evidence type="ECO:0000313" key="7">
    <source>
        <dbReference type="EMBL" id="WGS65202.1"/>
    </source>
</evidence>
<keyword evidence="2" id="KW-0479">Metal-binding</keyword>
<dbReference type="Proteomes" id="UP001232493">
    <property type="component" value="Chromosome"/>
</dbReference>
<reference evidence="7 8" key="1">
    <citation type="submission" date="2021-02" db="EMBL/GenBank/DDBJ databases">
        <title>Characterization of Marinitoga sp. nov. str. BP5-C20A.</title>
        <authorList>
            <person name="Erauso G."/>
            <person name="Postec A."/>
        </authorList>
    </citation>
    <scope>NUCLEOTIDE SEQUENCE [LARGE SCALE GENOMIC DNA]</scope>
    <source>
        <strain evidence="7 8">BP5-C20A</strain>
    </source>
</reference>
<organism evidence="7 8">
    <name type="scientific">Marinitoga aeolica</name>
    <dbReference type="NCBI Taxonomy" id="2809031"/>
    <lineage>
        <taxon>Bacteria</taxon>
        <taxon>Thermotogati</taxon>
        <taxon>Thermotogota</taxon>
        <taxon>Thermotogae</taxon>
        <taxon>Petrotogales</taxon>
        <taxon>Petrotogaceae</taxon>
        <taxon>Marinitoga</taxon>
    </lineage>
</organism>